<dbReference type="OrthoDB" id="4066896at2759"/>
<dbReference type="Pfam" id="PF12015">
    <property type="entry name" value="Bud3_N"/>
    <property type="match status" value="1"/>
</dbReference>
<reference evidence="4 5" key="1">
    <citation type="submission" date="2017-10" db="EMBL/GenBank/DDBJ databases">
        <title>Comparative genomics in systemic dimorphic fungi from Ajellomycetaceae.</title>
        <authorList>
            <person name="Munoz J.F."/>
            <person name="Mcewen J.G."/>
            <person name="Clay O.K."/>
            <person name="Cuomo C.A."/>
        </authorList>
    </citation>
    <scope>NUCLEOTIDE SEQUENCE [LARGE SCALE GENOMIC DNA]</scope>
    <source>
        <strain evidence="4 5">UAMH5409</strain>
    </source>
</reference>
<feature type="region of interest" description="Disordered" evidence="2">
    <location>
        <begin position="819"/>
        <end position="846"/>
    </location>
</feature>
<feature type="domain" description="DH" evidence="3">
    <location>
        <begin position="243"/>
        <end position="461"/>
    </location>
</feature>
<evidence type="ECO:0000313" key="4">
    <source>
        <dbReference type="EMBL" id="PGH14135.1"/>
    </source>
</evidence>
<feature type="region of interest" description="Disordered" evidence="2">
    <location>
        <begin position="1111"/>
        <end position="1131"/>
    </location>
</feature>
<dbReference type="InterPro" id="IPR021895">
    <property type="entry name" value="Bud3_N"/>
</dbReference>
<evidence type="ECO:0000259" key="3">
    <source>
        <dbReference type="PROSITE" id="PS50010"/>
    </source>
</evidence>
<dbReference type="SUPFAM" id="SSF48065">
    <property type="entry name" value="DBL homology domain (DH-domain)"/>
    <property type="match status" value="1"/>
</dbReference>
<dbReference type="GO" id="GO:0032955">
    <property type="term" value="P:regulation of division septum assembly"/>
    <property type="evidence" value="ECO:0007669"/>
    <property type="project" value="TreeGrafter"/>
</dbReference>
<dbReference type="PROSITE" id="PS50010">
    <property type="entry name" value="DH_2"/>
    <property type="match status" value="1"/>
</dbReference>
<name>A0A2B7XYW5_9EURO</name>
<feature type="compositionally biased region" description="Polar residues" evidence="2">
    <location>
        <begin position="1261"/>
        <end position="1270"/>
    </location>
</feature>
<dbReference type="InterPro" id="IPR035899">
    <property type="entry name" value="DBL_dom_sf"/>
</dbReference>
<dbReference type="InterPro" id="IPR057454">
    <property type="entry name" value="Bud3_C"/>
</dbReference>
<dbReference type="GO" id="GO:0005737">
    <property type="term" value="C:cytoplasm"/>
    <property type="evidence" value="ECO:0007669"/>
    <property type="project" value="TreeGrafter"/>
</dbReference>
<accession>A0A2B7XYW5</accession>
<feature type="compositionally biased region" description="Pro residues" evidence="2">
    <location>
        <begin position="1408"/>
        <end position="1418"/>
    </location>
</feature>
<dbReference type="Pfam" id="PF00621">
    <property type="entry name" value="RhoGEF"/>
    <property type="match status" value="1"/>
</dbReference>
<feature type="compositionally biased region" description="Basic and acidic residues" evidence="2">
    <location>
        <begin position="1364"/>
        <end position="1375"/>
    </location>
</feature>
<dbReference type="PANTHER" id="PTHR22834:SF21">
    <property type="entry name" value="GUANYL NUCLEOTIDE EXCHANGE FACTOR, PUTATIVE (AFU_ORTHOLOGUE AFUA_5G11890)-RELATED"/>
    <property type="match status" value="1"/>
</dbReference>
<feature type="compositionally biased region" description="Low complexity" evidence="2">
    <location>
        <begin position="1343"/>
        <end position="1352"/>
    </location>
</feature>
<dbReference type="SMART" id="SM00325">
    <property type="entry name" value="RhoGEF"/>
    <property type="match status" value="1"/>
</dbReference>
<feature type="region of interest" description="Disordered" evidence="2">
    <location>
        <begin position="1165"/>
        <end position="1424"/>
    </location>
</feature>
<feature type="compositionally biased region" description="Polar residues" evidence="2">
    <location>
        <begin position="1165"/>
        <end position="1181"/>
    </location>
</feature>
<dbReference type="Gene3D" id="1.20.900.10">
    <property type="entry name" value="Dbl homology (DH) domain"/>
    <property type="match status" value="1"/>
</dbReference>
<feature type="coiled-coil region" evidence="1">
    <location>
        <begin position="1503"/>
        <end position="1537"/>
    </location>
</feature>
<proteinExistence type="predicted"/>
<comment type="caution">
    <text evidence="4">The sequence shown here is derived from an EMBL/GenBank/DDBJ whole genome shotgun (WGS) entry which is preliminary data.</text>
</comment>
<evidence type="ECO:0000313" key="5">
    <source>
        <dbReference type="Proteomes" id="UP000223968"/>
    </source>
</evidence>
<gene>
    <name evidence="4" type="ORF">AJ79_03252</name>
</gene>
<dbReference type="PANTHER" id="PTHR22834">
    <property type="entry name" value="NUCLEAR FUSION PROTEIN FUS2"/>
    <property type="match status" value="1"/>
</dbReference>
<dbReference type="GO" id="GO:0031991">
    <property type="term" value="P:regulation of actomyosin contractile ring contraction"/>
    <property type="evidence" value="ECO:0007669"/>
    <property type="project" value="TreeGrafter"/>
</dbReference>
<dbReference type="InterPro" id="IPR000219">
    <property type="entry name" value="DH_dom"/>
</dbReference>
<organism evidence="4 5">
    <name type="scientific">Helicocarpus griseus UAMH5409</name>
    <dbReference type="NCBI Taxonomy" id="1447875"/>
    <lineage>
        <taxon>Eukaryota</taxon>
        <taxon>Fungi</taxon>
        <taxon>Dikarya</taxon>
        <taxon>Ascomycota</taxon>
        <taxon>Pezizomycotina</taxon>
        <taxon>Eurotiomycetes</taxon>
        <taxon>Eurotiomycetidae</taxon>
        <taxon>Onygenales</taxon>
        <taxon>Ajellomycetaceae</taxon>
        <taxon>Helicocarpus</taxon>
    </lineage>
</organism>
<dbReference type="InterPro" id="IPR051492">
    <property type="entry name" value="Dynamin-Rho_GEF"/>
</dbReference>
<feature type="compositionally biased region" description="Polar residues" evidence="2">
    <location>
        <begin position="1379"/>
        <end position="1388"/>
    </location>
</feature>
<evidence type="ECO:0000256" key="1">
    <source>
        <dbReference type="SAM" id="Coils"/>
    </source>
</evidence>
<feature type="compositionally biased region" description="Polar residues" evidence="2">
    <location>
        <begin position="1316"/>
        <end position="1325"/>
    </location>
</feature>
<keyword evidence="5" id="KW-1185">Reference proteome</keyword>
<dbReference type="STRING" id="1447875.A0A2B7XYW5"/>
<evidence type="ECO:0000256" key="2">
    <source>
        <dbReference type="SAM" id="MobiDB-lite"/>
    </source>
</evidence>
<dbReference type="EMBL" id="PDNB01000038">
    <property type="protein sequence ID" value="PGH14135.1"/>
    <property type="molecule type" value="Genomic_DNA"/>
</dbReference>
<dbReference type="GO" id="GO:0005085">
    <property type="term" value="F:guanyl-nucleotide exchange factor activity"/>
    <property type="evidence" value="ECO:0007669"/>
    <property type="project" value="InterPro"/>
</dbReference>
<dbReference type="Proteomes" id="UP000223968">
    <property type="component" value="Unassembled WGS sequence"/>
</dbReference>
<dbReference type="Pfam" id="PF25351">
    <property type="entry name" value="PH_BUD3_C"/>
    <property type="match status" value="1"/>
</dbReference>
<feature type="compositionally biased region" description="Polar residues" evidence="2">
    <location>
        <begin position="826"/>
        <end position="840"/>
    </location>
</feature>
<sequence length="1549" mass="170728">MASVSTSIAGLPLEQLTLYHAPDPILSSVLVFYGPVITANSTVRSSRFQAHIITPGGLQSYPRITISPAAPLYAAVNHLPRDKQGDEVYRGLAVCLLKYFGDLSEPVRYVLLGTARSGKLSARSPNTFDEVHAADLANKMLKVEDPTDIIRDLKDAYSDRIVPWIDVDLVMPPGSIVMSNVPRTSDCDLEPQEEFTLQYGKYNSLIERLGDPVFLPTSKLRRAPSQPINSSKSKLFSATQKETLRLAMCEVVDTEERFVGKMYDLVHNIIQKFYQKAADKPPTSTSPDEVALKQLFPPCLNEILEVNMGFLGEIRQVLEQTEKEALEDLSVDTEINSSSFRRDSKGNRRDPIGIIQFAHALLEWFPRFSQPYGDYMHAHHAFSQTLSSFLGDNHSSFSKRVYETGEQKMRSILMEPVQRLPRYSLLIDAMTSALPSVHPAVRTLLKARDIITEICSLDSHSSNNKSQSLQRLQSLVEDLPTSSLPSGRLIAAADFYELSPPYQLSSPVGRSEPGILLLYGDYLILLSKSLDSRMTARGLYAELDKPTVASTDEEAAPFELKFSQALRITNLRCTQSTCGRILYLTPAGNFVQNERSRFGAAMHALELSSTYEGKASRLIEEITKVKIEGRFPEQYRERSKWALRSFKGGISNLGVLISVFEDEPKELGGQNTSSAVKVIFDGTKAVRSKELSRPEVEVIASISMSSNDKYKLDIDSVVGVSTTDSFTAAEFIPVLSNRLNNLLRPLHQPENPILTSAILNTNFNIIRAITSYLLGNAKGRGFRPPSPTKFLSNFWNGSPKSSLPPSRSLLPAPVLREIPQILPPDSDSSNATIPRPTSSRGMDKSDTTLFGVNVGEKPQDTFKSLEETFAAYVIAIRSRCGNIVGRVLRNRRQADATTVNELYNALLEDAGKIQLAAESPVDVLFVAFETFMVQVWNEHIGPIISPTALQAIQSKFDSMFPGDFEDYFHGFLTEMSPQNRRALTALVKLLAELLDGSGNDGDRGALTATFTEILTEKGDAMEHISLLDRLVEDFDRLFDDGGVLSASIEGIHISDPMTPLARTQSVNAGASNSGSISSNTSSFRRRFGFGGSRDRGKSESEGKVSSIIRTLSKSKHGESDSQPSSLSKASLFRSRSIDTDSRLANLLRPVSRERLLAHGLFSASAEDQSLRPNSSHSNAPTLASIGEDYPIDKPVTVKKKRRSSLSDLKPPPPANPGTLLPAIDLRRPLTPTSPPNCKPSPETCSPVRQLKQANGVGPQTPKRTTVTNPSPARATASPRKENAPPTPRMTLGERALNRKSNPVGLPQLSPKRRSETQSSIPSPRNTLFKERVALTNRAEIANSHPQSSSSPQRTPRLRMQNPQKLRERLQSEKRAIATAESTLQNEITSIADEISSPRTSPIKRRPTTPKPVSSPPPASNSTATLPTRVRSLETKAATMLSELTSRTSVLEKEIEDSLLVSERRAKKLDELYREASAENTALYERFNAELTNVTKEVRIGAGEEALKTQLKEALDEVARVKKENMRLKREIGGLKAQQLDPLNGDGHHT</sequence>
<protein>
    <recommendedName>
        <fullName evidence="3">DH domain-containing protein</fullName>
    </recommendedName>
</protein>
<keyword evidence="1" id="KW-0175">Coiled coil</keyword>